<keyword evidence="3" id="KW-1185">Reference proteome</keyword>
<dbReference type="SUPFAM" id="SSF53335">
    <property type="entry name" value="S-adenosyl-L-methionine-dependent methyltransferases"/>
    <property type="match status" value="1"/>
</dbReference>
<proteinExistence type="predicted"/>
<accession>A0A1S8DB37</accession>
<dbReference type="Gene3D" id="3.40.50.150">
    <property type="entry name" value="Vaccinia Virus protein VP39"/>
    <property type="match status" value="1"/>
</dbReference>
<feature type="domain" description="Methyltransferase type 11" evidence="1">
    <location>
        <begin position="92"/>
        <end position="134"/>
    </location>
</feature>
<comment type="caution">
    <text evidence="2">The sequence shown here is derived from an EMBL/GenBank/DDBJ whole genome shotgun (WGS) entry which is preliminary data.</text>
</comment>
<evidence type="ECO:0000313" key="2">
    <source>
        <dbReference type="EMBL" id="ONM42648.1"/>
    </source>
</evidence>
<evidence type="ECO:0000259" key="1">
    <source>
        <dbReference type="Pfam" id="PF08241"/>
    </source>
</evidence>
<dbReference type="Pfam" id="PF08241">
    <property type="entry name" value="Methyltransf_11"/>
    <property type="match status" value="1"/>
</dbReference>
<dbReference type="STRING" id="254161.SAMN05216256_12445"/>
<dbReference type="OrthoDB" id="6191410at2"/>
<dbReference type="RefSeq" id="WP_083728991.1">
    <property type="nucleotide sequence ID" value="NZ_FOUD01000024.1"/>
</dbReference>
<dbReference type="InterPro" id="IPR029063">
    <property type="entry name" value="SAM-dependent_MTases_sf"/>
</dbReference>
<protein>
    <recommendedName>
        <fullName evidence="1">Methyltransferase type 11 domain-containing protein</fullName>
    </recommendedName>
</protein>
<organism evidence="2 3">
    <name type="scientific">Halopseudomonas pachastrellae</name>
    <dbReference type="NCBI Taxonomy" id="254161"/>
    <lineage>
        <taxon>Bacteria</taxon>
        <taxon>Pseudomonadati</taxon>
        <taxon>Pseudomonadota</taxon>
        <taxon>Gammaproteobacteria</taxon>
        <taxon>Pseudomonadales</taxon>
        <taxon>Pseudomonadaceae</taxon>
        <taxon>Halopseudomonas</taxon>
    </lineage>
</organism>
<name>A0A1S8DB37_9GAMM</name>
<reference evidence="2 3" key="1">
    <citation type="submission" date="2017-01" db="EMBL/GenBank/DDBJ databases">
        <title>Draft genome sequence of Pseudomonas pachastrellae type strain CCUG 46540T from a deep sea.</title>
        <authorList>
            <person name="Gomila M."/>
            <person name="Mulet M."/>
            <person name="Lalucat J."/>
            <person name="Garcia-Valdes E."/>
        </authorList>
    </citation>
    <scope>NUCLEOTIDE SEQUENCE [LARGE SCALE GENOMIC DNA]</scope>
    <source>
        <strain evidence="2 3">CCUG 46540</strain>
    </source>
</reference>
<dbReference type="AlphaFoldDB" id="A0A1S8DB37"/>
<dbReference type="EMBL" id="MUBC01000055">
    <property type="protein sequence ID" value="ONM42648.1"/>
    <property type="molecule type" value="Genomic_DNA"/>
</dbReference>
<dbReference type="InterPro" id="IPR013216">
    <property type="entry name" value="Methyltransf_11"/>
</dbReference>
<dbReference type="Proteomes" id="UP000242847">
    <property type="component" value="Unassembled WGS sequence"/>
</dbReference>
<sequence length="257" mass="28561">MARGEAAGSISQADLMRLVQEARQWLASPAGCMLLDAERQVQREVLSACFGQHLVQYGLAPELLTPEVRVLRHCWLLDMSGEGESIATEEAHWPFAPQALDVVVLHHGLDFSLSPRALLREASQAVRAGGHLLIFGFNPLSTWGWQHYLGRDWFGEAGFVSPARLEDWLELLGFAVEKRLDGCYRPPLASPTWLRRLAFLESFGQRGGLPGGGFYCLLARRQMLGATPQRERGRVFPALVMPPLAAGSRRAHKRNGR</sequence>
<dbReference type="GO" id="GO:0008757">
    <property type="term" value="F:S-adenosylmethionine-dependent methyltransferase activity"/>
    <property type="evidence" value="ECO:0007669"/>
    <property type="project" value="InterPro"/>
</dbReference>
<gene>
    <name evidence="2" type="ORF">BXT89_16925</name>
</gene>
<evidence type="ECO:0000313" key="3">
    <source>
        <dbReference type="Proteomes" id="UP000242847"/>
    </source>
</evidence>